<evidence type="ECO:0000313" key="5">
    <source>
        <dbReference type="EMBL" id="SIS75840.1"/>
    </source>
</evidence>
<dbReference type="PANTHER" id="PTHR47235:SF1">
    <property type="entry name" value="BLR6548 PROTEIN"/>
    <property type="match status" value="1"/>
</dbReference>
<gene>
    <name evidence="5" type="ORF">SAMN05421580_104223</name>
</gene>
<protein>
    <submittedName>
        <fullName evidence="5">Amino acid/amide ABC transporter substrate-binding protein, HAAT family</fullName>
    </submittedName>
</protein>
<dbReference type="OrthoDB" id="8184122at2"/>
<keyword evidence="2 3" id="KW-0732">Signal</keyword>
<dbReference type="Gene3D" id="3.40.50.2300">
    <property type="match status" value="2"/>
</dbReference>
<dbReference type="InterPro" id="IPR028082">
    <property type="entry name" value="Peripla_BP_I"/>
</dbReference>
<evidence type="ECO:0000313" key="6">
    <source>
        <dbReference type="Proteomes" id="UP000186221"/>
    </source>
</evidence>
<comment type="similarity">
    <text evidence="1">Belongs to the leucine-binding protein family.</text>
</comment>
<feature type="signal peptide" evidence="3">
    <location>
        <begin position="1"/>
        <end position="22"/>
    </location>
</feature>
<dbReference type="SUPFAM" id="SSF53822">
    <property type="entry name" value="Periplasmic binding protein-like I"/>
    <property type="match status" value="1"/>
</dbReference>
<reference evidence="6" key="1">
    <citation type="submission" date="2017-01" db="EMBL/GenBank/DDBJ databases">
        <authorList>
            <person name="Varghese N."/>
            <person name="Submissions S."/>
        </authorList>
    </citation>
    <scope>NUCLEOTIDE SEQUENCE [LARGE SCALE GENOMIC DNA]</scope>
    <source>
        <strain evidence="6">DSM 19945</strain>
    </source>
</reference>
<feature type="domain" description="Leucine-binding protein" evidence="4">
    <location>
        <begin position="25"/>
        <end position="388"/>
    </location>
</feature>
<dbReference type="Proteomes" id="UP000186221">
    <property type="component" value="Unassembled WGS sequence"/>
</dbReference>
<dbReference type="PANTHER" id="PTHR47235">
    <property type="entry name" value="BLR6548 PROTEIN"/>
    <property type="match status" value="1"/>
</dbReference>
<evidence type="ECO:0000256" key="3">
    <source>
        <dbReference type="SAM" id="SignalP"/>
    </source>
</evidence>
<evidence type="ECO:0000256" key="1">
    <source>
        <dbReference type="ARBA" id="ARBA00010062"/>
    </source>
</evidence>
<feature type="chain" id="PRO_5012433206" evidence="3">
    <location>
        <begin position="23"/>
        <end position="428"/>
    </location>
</feature>
<evidence type="ECO:0000256" key="2">
    <source>
        <dbReference type="ARBA" id="ARBA00022729"/>
    </source>
</evidence>
<dbReference type="Pfam" id="PF13458">
    <property type="entry name" value="Peripla_BP_6"/>
    <property type="match status" value="1"/>
</dbReference>
<organism evidence="5 6">
    <name type="scientific">Rhodobacter aestuarii</name>
    <dbReference type="NCBI Taxonomy" id="453582"/>
    <lineage>
        <taxon>Bacteria</taxon>
        <taxon>Pseudomonadati</taxon>
        <taxon>Pseudomonadota</taxon>
        <taxon>Alphaproteobacteria</taxon>
        <taxon>Rhodobacterales</taxon>
        <taxon>Rhodobacter group</taxon>
        <taxon>Rhodobacter</taxon>
    </lineage>
</organism>
<dbReference type="RefSeq" id="WP_076484473.1">
    <property type="nucleotide sequence ID" value="NZ_FTOG01000004.1"/>
</dbReference>
<dbReference type="InterPro" id="IPR028081">
    <property type="entry name" value="Leu-bd"/>
</dbReference>
<sequence>MKKSFAALAAAALVATAAPALADLTVPNLSYRTGSYAANGIPYADGFADYFTLLNERDGGIGGEMVAVPECETAYNTEKGVECYEGTKGQAALAYNPLSTGITYQLIPKVTADHHVLYTPGYGRTSAANGSVFEWVFNYPANYWDGASVAVKYLLDQSGGDLSGKKIALVYHNSAYGKEPIRTLEELAKKHGFELSLLPVDPPGQEQKSQWLQIRRDKPDYVLMWGWGVMNQVAIQEAVNIRFPMENFIGVWWSGSENDVGPAGDKAMGYKSISFHGVGDEFPIYADLKQYVFDPGKAAGAGDNLGNVLYSRGMYAAMIISEAIRTAQEMAGHSAVTPEEVREGFENLNLTQERLTELGLPGFAQEIHATCADHGGPGSAMILQWDSSTKKWSAVSDWITSDADVLDPLIAEDSAAFAAESGITPRCN</sequence>
<dbReference type="AlphaFoldDB" id="A0A1N7LPT1"/>
<dbReference type="EMBL" id="FTOG01000004">
    <property type="protein sequence ID" value="SIS75840.1"/>
    <property type="molecule type" value="Genomic_DNA"/>
</dbReference>
<evidence type="ECO:0000259" key="4">
    <source>
        <dbReference type="Pfam" id="PF13458"/>
    </source>
</evidence>
<accession>A0A1N7LPT1</accession>
<proteinExistence type="inferred from homology"/>
<dbReference type="STRING" id="453582.SAMN05421580_104223"/>
<dbReference type="CDD" id="cd06334">
    <property type="entry name" value="PBP1_ABC_ligand_binding-like"/>
    <property type="match status" value="1"/>
</dbReference>
<keyword evidence="6" id="KW-1185">Reference proteome</keyword>
<name>A0A1N7LPT1_9RHOB</name>